<dbReference type="InterPro" id="IPR005120">
    <property type="entry name" value="UPF3_dom"/>
</dbReference>
<comment type="subcellular location">
    <subcellularLocation>
        <location evidence="1">Nucleus</location>
    </subcellularLocation>
</comment>
<dbReference type="GO" id="GO:0003729">
    <property type="term" value="F:mRNA binding"/>
    <property type="evidence" value="ECO:0007669"/>
    <property type="project" value="TreeGrafter"/>
</dbReference>
<evidence type="ECO:0000259" key="6">
    <source>
        <dbReference type="Pfam" id="PF03467"/>
    </source>
</evidence>
<evidence type="ECO:0000256" key="1">
    <source>
        <dbReference type="ARBA" id="ARBA00004123"/>
    </source>
</evidence>
<evidence type="ECO:0000256" key="5">
    <source>
        <dbReference type="SAM" id="MobiDB-lite"/>
    </source>
</evidence>
<dbReference type="GO" id="GO:0005730">
    <property type="term" value="C:nucleolus"/>
    <property type="evidence" value="ECO:0007669"/>
    <property type="project" value="TreeGrafter"/>
</dbReference>
<evidence type="ECO:0000256" key="3">
    <source>
        <dbReference type="ARBA" id="ARBA00023161"/>
    </source>
</evidence>
<feature type="compositionally biased region" description="Basic and acidic residues" evidence="5">
    <location>
        <begin position="239"/>
        <end position="292"/>
    </location>
</feature>
<evidence type="ECO:0000256" key="2">
    <source>
        <dbReference type="ARBA" id="ARBA00005991"/>
    </source>
</evidence>
<proteinExistence type="inferred from homology"/>
<name>A0A060TCR1_BLAAD</name>
<dbReference type="Gene3D" id="3.30.70.330">
    <property type="match status" value="1"/>
</dbReference>
<dbReference type="SUPFAM" id="SSF54928">
    <property type="entry name" value="RNA-binding domain, RBD"/>
    <property type="match status" value="1"/>
</dbReference>
<sequence length="384" mass="42574">MTEDEPGVERRSPVESPAHTPDAESLESQKGRKSPDKPAPAPSADSTEERKTQPEAPAQARPATFRDKVVIRKLPPALSEEKFMEYAEGGEWFNDSICSLWYYVPGRVPKKEGKVPVYSRAYVAFKSPDLLRDFFRSFKRIVLPRILEEFGLSTSSAVPTVEYAPYQAKFEKSVAPSTAGTIESDAVYKSFVKHLEDPTNEILSLVEPSKPKAKEGQDHRKEQGKKGKSRNRKPKSKKNKEASRDGKEEEGSKGKDPKAPKDPKAKREPKEPRAPKETKEPKEPKEPKEKKERPKKPKNKGRGAQSQHPVQSDAQSQPQSQPQGGNGLPKGPRGEKPKAPKGDTSVEQANGDKGEAKKRQRPPRPRRKKPGNGATDVTKSDAPA</sequence>
<dbReference type="EMBL" id="HG937694">
    <property type="protein sequence ID" value="CDP37006.1"/>
    <property type="molecule type" value="Genomic_DNA"/>
</dbReference>
<dbReference type="InterPro" id="IPR012677">
    <property type="entry name" value="Nucleotide-bd_a/b_plait_sf"/>
</dbReference>
<feature type="compositionally biased region" description="Basic and acidic residues" evidence="5">
    <location>
        <begin position="27"/>
        <end position="36"/>
    </location>
</feature>
<protein>
    <submittedName>
        <fullName evidence="7">ARAD1D01606p</fullName>
    </submittedName>
</protein>
<dbReference type="PANTHER" id="PTHR13112:SF0">
    <property type="entry name" value="FI21285P1"/>
    <property type="match status" value="1"/>
</dbReference>
<organism evidence="7">
    <name type="scientific">Blastobotrys adeninivorans</name>
    <name type="common">Yeast</name>
    <name type="synonym">Arxula adeninivorans</name>
    <dbReference type="NCBI Taxonomy" id="409370"/>
    <lineage>
        <taxon>Eukaryota</taxon>
        <taxon>Fungi</taxon>
        <taxon>Dikarya</taxon>
        <taxon>Ascomycota</taxon>
        <taxon>Saccharomycotina</taxon>
        <taxon>Dipodascomycetes</taxon>
        <taxon>Dipodascales</taxon>
        <taxon>Trichomonascaceae</taxon>
        <taxon>Blastobotrys</taxon>
    </lineage>
</organism>
<dbReference type="PANTHER" id="PTHR13112">
    <property type="entry name" value="UPF3 REGULATOR OF NONSENSE TRANSCRIPTS-LIKE PROTEIN"/>
    <property type="match status" value="1"/>
</dbReference>
<dbReference type="AlphaFoldDB" id="A0A060TCR1"/>
<dbReference type="GO" id="GO:0045727">
    <property type="term" value="P:positive regulation of translation"/>
    <property type="evidence" value="ECO:0007669"/>
    <property type="project" value="TreeGrafter"/>
</dbReference>
<feature type="domain" description="UPF3" evidence="6">
    <location>
        <begin position="66"/>
        <end position="230"/>
    </location>
</feature>
<comment type="similarity">
    <text evidence="2">Belongs to the RENT3 family.</text>
</comment>
<feature type="compositionally biased region" description="Basic and acidic residues" evidence="5">
    <location>
        <begin position="332"/>
        <end position="341"/>
    </location>
</feature>
<accession>A0A060TCR1</accession>
<gene>
    <name evidence="7" type="ORF">GNLVRS02_ARAD1D01606g</name>
</gene>
<feature type="region of interest" description="Disordered" evidence="5">
    <location>
        <begin position="202"/>
        <end position="384"/>
    </location>
</feature>
<feature type="compositionally biased region" description="Low complexity" evidence="5">
    <location>
        <begin position="309"/>
        <end position="323"/>
    </location>
</feature>
<reference evidence="7" key="1">
    <citation type="submission" date="2014-02" db="EMBL/GenBank/DDBJ databases">
        <authorList>
            <person name="Genoscope - CEA"/>
        </authorList>
    </citation>
    <scope>NUCLEOTIDE SEQUENCE</scope>
    <source>
        <strain evidence="7">LS3</strain>
    </source>
</reference>
<evidence type="ECO:0000256" key="4">
    <source>
        <dbReference type="ARBA" id="ARBA00023242"/>
    </source>
</evidence>
<dbReference type="Pfam" id="PF03467">
    <property type="entry name" value="Smg4_UPF3"/>
    <property type="match status" value="1"/>
</dbReference>
<dbReference type="InterPro" id="IPR035979">
    <property type="entry name" value="RBD_domain_sf"/>
</dbReference>
<dbReference type="InterPro" id="IPR039722">
    <property type="entry name" value="Upf3"/>
</dbReference>
<evidence type="ECO:0000313" key="7">
    <source>
        <dbReference type="EMBL" id="CDP37006.1"/>
    </source>
</evidence>
<dbReference type="GO" id="GO:0000184">
    <property type="term" value="P:nuclear-transcribed mRNA catabolic process, nonsense-mediated decay"/>
    <property type="evidence" value="ECO:0007669"/>
    <property type="project" value="UniProtKB-KW"/>
</dbReference>
<feature type="compositionally biased region" description="Basic residues" evidence="5">
    <location>
        <begin position="226"/>
        <end position="238"/>
    </location>
</feature>
<keyword evidence="3" id="KW-0866">Nonsense-mediated mRNA decay</keyword>
<keyword evidence="4" id="KW-0539">Nucleus</keyword>
<dbReference type="CDD" id="cd12455">
    <property type="entry name" value="RRM_like_Smg4_UPF3"/>
    <property type="match status" value="1"/>
</dbReference>
<feature type="region of interest" description="Disordered" evidence="5">
    <location>
        <begin position="1"/>
        <end position="64"/>
    </location>
</feature>
<feature type="compositionally biased region" description="Basic residues" evidence="5">
    <location>
        <begin position="358"/>
        <end position="370"/>
    </location>
</feature>
<feature type="compositionally biased region" description="Basic and acidic residues" evidence="5">
    <location>
        <begin position="209"/>
        <end position="225"/>
    </location>
</feature>
<dbReference type="GO" id="GO:0005737">
    <property type="term" value="C:cytoplasm"/>
    <property type="evidence" value="ECO:0007669"/>
    <property type="project" value="TreeGrafter"/>
</dbReference>
<reference evidence="7" key="2">
    <citation type="submission" date="2014-06" db="EMBL/GenBank/DDBJ databases">
        <title>The complete genome of Blastobotrys (Arxula) adeninivorans LS3 - a yeast of biotechnological interest.</title>
        <authorList>
            <person name="Kunze G."/>
            <person name="Gaillardin C."/>
            <person name="Czernicka M."/>
            <person name="Durrens P."/>
            <person name="Martin T."/>
            <person name="Boer E."/>
            <person name="Gabaldon T."/>
            <person name="Cruz J."/>
            <person name="Talla E."/>
            <person name="Marck C."/>
            <person name="Goffeau A."/>
            <person name="Barbe V."/>
            <person name="Baret P."/>
            <person name="Baronian K."/>
            <person name="Beier S."/>
            <person name="Bleykasten C."/>
            <person name="Bode R."/>
            <person name="Casaregola S."/>
            <person name="Despons L."/>
            <person name="Fairhead C."/>
            <person name="Giersberg M."/>
            <person name="Gierski P."/>
            <person name="Hahnel U."/>
            <person name="Hartmann A."/>
            <person name="Jankowska D."/>
            <person name="Jubin C."/>
            <person name="Jung P."/>
            <person name="Lafontaine I."/>
            <person name="Leh-Louis V."/>
            <person name="Lemaire M."/>
            <person name="Marcet-Houben M."/>
            <person name="Mascher M."/>
            <person name="Morel G."/>
            <person name="Richard G.-F."/>
            <person name="Riechen J."/>
            <person name="Sacerdot C."/>
            <person name="Sarkar A."/>
            <person name="Savel G."/>
            <person name="Schacherer J."/>
            <person name="Sherman D."/>
            <person name="Straub M.-L."/>
            <person name="Stein N."/>
            <person name="Thierry A."/>
            <person name="Trautwein-Schult A."/>
            <person name="Westhof E."/>
            <person name="Worch S."/>
            <person name="Dujon B."/>
            <person name="Souciet J.-L."/>
            <person name="Wincker P."/>
            <person name="Scholz U."/>
            <person name="Neuveglise N."/>
        </authorList>
    </citation>
    <scope>NUCLEOTIDE SEQUENCE</scope>
    <source>
        <strain evidence="7">LS3</strain>
    </source>
</reference>